<name>A0A8H6I1D8_9AGAR</name>
<keyword evidence="1" id="KW-0732">Signal</keyword>
<dbReference type="AlphaFoldDB" id="A0A8H6I1D8"/>
<accession>A0A8H6I1D8</accession>
<dbReference type="Proteomes" id="UP000521943">
    <property type="component" value="Unassembled WGS sequence"/>
</dbReference>
<proteinExistence type="predicted"/>
<keyword evidence="3" id="KW-1185">Reference proteome</keyword>
<feature type="signal peptide" evidence="1">
    <location>
        <begin position="1"/>
        <end position="26"/>
    </location>
</feature>
<reference evidence="2 3" key="1">
    <citation type="submission" date="2020-07" db="EMBL/GenBank/DDBJ databases">
        <title>Comparative genomics of pyrophilous fungi reveals a link between fire events and developmental genes.</title>
        <authorList>
            <consortium name="DOE Joint Genome Institute"/>
            <person name="Steindorff A.S."/>
            <person name="Carver A."/>
            <person name="Calhoun S."/>
            <person name="Stillman K."/>
            <person name="Liu H."/>
            <person name="Lipzen A."/>
            <person name="Pangilinan J."/>
            <person name="Labutti K."/>
            <person name="Bruns T.D."/>
            <person name="Grigoriev I.V."/>
        </authorList>
    </citation>
    <scope>NUCLEOTIDE SEQUENCE [LARGE SCALE GENOMIC DNA]</scope>
    <source>
        <strain evidence="2 3">CBS 144469</strain>
    </source>
</reference>
<evidence type="ECO:0000313" key="3">
    <source>
        <dbReference type="Proteomes" id="UP000521943"/>
    </source>
</evidence>
<gene>
    <name evidence="2" type="ORF">DFP72DRAFT_895016</name>
</gene>
<dbReference type="EMBL" id="JACGCI010000027">
    <property type="protein sequence ID" value="KAF6756254.1"/>
    <property type="molecule type" value="Genomic_DNA"/>
</dbReference>
<evidence type="ECO:0008006" key="4">
    <source>
        <dbReference type="Google" id="ProtNLM"/>
    </source>
</evidence>
<comment type="caution">
    <text evidence="2">The sequence shown here is derived from an EMBL/GenBank/DDBJ whole genome shotgun (WGS) entry which is preliminary data.</text>
</comment>
<sequence length="91" mass="10860">MMFRVKFTLAWFLLFFYPLHHPVVAPLRQHGTVQKLCTLHPIFCRRTSGERDWGQLRSTPRESIFHFDMGLHQVAEPHFRTSRYLLARHVG</sequence>
<protein>
    <recommendedName>
        <fullName evidence="4">Secreted protein</fullName>
    </recommendedName>
</protein>
<feature type="chain" id="PRO_5034576127" description="Secreted protein" evidence="1">
    <location>
        <begin position="27"/>
        <end position="91"/>
    </location>
</feature>
<evidence type="ECO:0000256" key="1">
    <source>
        <dbReference type="SAM" id="SignalP"/>
    </source>
</evidence>
<organism evidence="2 3">
    <name type="scientific">Ephemerocybe angulata</name>
    <dbReference type="NCBI Taxonomy" id="980116"/>
    <lineage>
        <taxon>Eukaryota</taxon>
        <taxon>Fungi</taxon>
        <taxon>Dikarya</taxon>
        <taxon>Basidiomycota</taxon>
        <taxon>Agaricomycotina</taxon>
        <taxon>Agaricomycetes</taxon>
        <taxon>Agaricomycetidae</taxon>
        <taxon>Agaricales</taxon>
        <taxon>Agaricineae</taxon>
        <taxon>Psathyrellaceae</taxon>
        <taxon>Ephemerocybe</taxon>
    </lineage>
</organism>
<evidence type="ECO:0000313" key="2">
    <source>
        <dbReference type="EMBL" id="KAF6756254.1"/>
    </source>
</evidence>